<evidence type="ECO:0000256" key="6">
    <source>
        <dbReference type="ARBA" id="ARBA00022676"/>
    </source>
</evidence>
<dbReference type="CDD" id="cd06223">
    <property type="entry name" value="PRTases_typeI"/>
    <property type="match status" value="1"/>
</dbReference>
<evidence type="ECO:0000256" key="7">
    <source>
        <dbReference type="ARBA" id="ARBA00022679"/>
    </source>
</evidence>
<comment type="cofactor">
    <cofactor evidence="1">
        <name>Mg(2+)</name>
        <dbReference type="ChEBI" id="CHEBI:18420"/>
    </cofactor>
</comment>
<dbReference type="FunFam" id="3.40.50.2020:FF:000023">
    <property type="entry name" value="Probable uracil phosphoribosyltransferase"/>
    <property type="match status" value="1"/>
</dbReference>
<keyword evidence="6" id="KW-0328">Glycosyltransferase</keyword>
<evidence type="ECO:0000256" key="2">
    <source>
        <dbReference type="ARBA" id="ARBA00005180"/>
    </source>
</evidence>
<evidence type="ECO:0000256" key="4">
    <source>
        <dbReference type="ARBA" id="ARBA00011894"/>
    </source>
</evidence>
<dbReference type="InterPro" id="IPR029057">
    <property type="entry name" value="PRTase-like"/>
</dbReference>
<dbReference type="PATRIC" id="fig|1303692.3.peg.2488"/>
<evidence type="ECO:0000313" key="13">
    <source>
        <dbReference type="Proteomes" id="UP000013304"/>
    </source>
</evidence>
<accession>N0CMP6</accession>
<dbReference type="HOGENOM" id="CLU_067096_1_1_11"/>
<feature type="domain" description="Phosphoribosyltransferase" evidence="11">
    <location>
        <begin position="15"/>
        <end position="218"/>
    </location>
</feature>
<reference evidence="12 13" key="1">
    <citation type="submission" date="2013-04" db="EMBL/GenBank/DDBJ databases">
        <title>Complete genome sequence of Streptomyces fulvissimus.</title>
        <authorList>
            <person name="Myronovskyi M."/>
            <person name="Tokovenko B."/>
            <person name="Manderscheid N."/>
            <person name="Petzke L."/>
            <person name="Luzhetskyy A."/>
        </authorList>
    </citation>
    <scope>NUCLEOTIDE SEQUENCE [LARGE SCALE GENOMIC DNA]</scope>
    <source>
        <strain evidence="12 13">DSM 40593</strain>
    </source>
</reference>
<dbReference type="Proteomes" id="UP000013304">
    <property type="component" value="Chromosome"/>
</dbReference>
<proteinExistence type="inferred from homology"/>
<evidence type="ECO:0000256" key="3">
    <source>
        <dbReference type="ARBA" id="ARBA00009516"/>
    </source>
</evidence>
<dbReference type="GO" id="GO:0005525">
    <property type="term" value="F:GTP binding"/>
    <property type="evidence" value="ECO:0007669"/>
    <property type="project" value="UniProtKB-KW"/>
</dbReference>
<organism evidence="12 13">
    <name type="scientific">Streptomyces microflavus DSM 40593</name>
    <dbReference type="NCBI Taxonomy" id="1303692"/>
    <lineage>
        <taxon>Bacteria</taxon>
        <taxon>Bacillati</taxon>
        <taxon>Actinomycetota</taxon>
        <taxon>Actinomycetes</taxon>
        <taxon>Kitasatosporales</taxon>
        <taxon>Streptomycetaceae</taxon>
        <taxon>Streptomyces</taxon>
    </lineage>
</organism>
<keyword evidence="9" id="KW-0342">GTP-binding</keyword>
<keyword evidence="5" id="KW-0021">Allosteric enzyme</keyword>
<dbReference type="SUPFAM" id="SSF53271">
    <property type="entry name" value="PRTase-like"/>
    <property type="match status" value="1"/>
</dbReference>
<dbReference type="InterPro" id="IPR000836">
    <property type="entry name" value="PRTase_dom"/>
</dbReference>
<dbReference type="AlphaFoldDB" id="N0CMP6"/>
<name>N0CMP6_STRMI</name>
<dbReference type="Pfam" id="PF14681">
    <property type="entry name" value="UPRTase"/>
    <property type="match status" value="1"/>
</dbReference>
<evidence type="ECO:0000256" key="1">
    <source>
        <dbReference type="ARBA" id="ARBA00001946"/>
    </source>
</evidence>
<evidence type="ECO:0000256" key="5">
    <source>
        <dbReference type="ARBA" id="ARBA00022533"/>
    </source>
</evidence>
<comment type="similarity">
    <text evidence="3">Belongs to the UPRTase family.</text>
</comment>
<gene>
    <name evidence="12" type="ORF">SFUL_2476</name>
</gene>
<evidence type="ECO:0000256" key="10">
    <source>
        <dbReference type="ARBA" id="ARBA00031082"/>
    </source>
</evidence>
<evidence type="ECO:0000256" key="8">
    <source>
        <dbReference type="ARBA" id="ARBA00022741"/>
    </source>
</evidence>
<dbReference type="Gene3D" id="3.40.50.2020">
    <property type="match status" value="1"/>
</dbReference>
<evidence type="ECO:0000256" key="9">
    <source>
        <dbReference type="ARBA" id="ARBA00023134"/>
    </source>
</evidence>
<dbReference type="NCBIfam" id="NF001097">
    <property type="entry name" value="PRK00129.1"/>
    <property type="match status" value="1"/>
</dbReference>
<comment type="pathway">
    <text evidence="2">Pyrimidine metabolism; UMP biosynthesis via salvage pathway; UMP from uracil: step 1/1.</text>
</comment>
<dbReference type="EMBL" id="CP005080">
    <property type="protein sequence ID" value="AGK77426.1"/>
    <property type="molecule type" value="Genomic_DNA"/>
</dbReference>
<dbReference type="EC" id="2.4.2.9" evidence="4"/>
<dbReference type="GO" id="GO:0004845">
    <property type="term" value="F:uracil phosphoribosyltransferase activity"/>
    <property type="evidence" value="ECO:0007669"/>
    <property type="project" value="UniProtKB-EC"/>
</dbReference>
<evidence type="ECO:0000313" key="12">
    <source>
        <dbReference type="EMBL" id="AGK77426.1"/>
    </source>
</evidence>
<evidence type="ECO:0000259" key="11">
    <source>
        <dbReference type="Pfam" id="PF14681"/>
    </source>
</evidence>
<dbReference type="eggNOG" id="COG0035">
    <property type="taxonomic scope" value="Bacteria"/>
</dbReference>
<dbReference type="KEGG" id="sfi:SFUL_2476"/>
<sequence length="224" mass="24039">MGVVVMSARNVLLLPQTNQLRALHTVVRDKNASARDFEVYSRRIIRLLLETGLDLLPFEKCEVTTPVGETYHGLGFTPRVSGVSVVRAGESMEAELRDMVPGISIGKILIQRDKRTKQPELFYKHLPSDIGAGHVLLMEPMLATGGSALAALDVLREAGVPDGNVVLINFLASPAGLERVGLAAPDVKIVTSSIEDGMNENAFMVPGIGDFGDRFFGTVPAGTS</sequence>
<protein>
    <recommendedName>
        <fullName evidence="4">uracil phosphoribosyltransferase</fullName>
        <ecNumber evidence="4">2.4.2.9</ecNumber>
    </recommendedName>
    <alternativeName>
        <fullName evidence="10">UMP pyrophosphorylase</fullName>
    </alternativeName>
</protein>
<keyword evidence="7" id="KW-0808">Transferase</keyword>
<keyword evidence="8" id="KW-0547">Nucleotide-binding</keyword>